<evidence type="ECO:0000256" key="6">
    <source>
        <dbReference type="ARBA" id="ARBA00023136"/>
    </source>
</evidence>
<evidence type="ECO:0000256" key="7">
    <source>
        <dbReference type="ARBA" id="ARBA00023180"/>
    </source>
</evidence>
<dbReference type="GO" id="GO:0031410">
    <property type="term" value="C:cytoplasmic vesicle"/>
    <property type="evidence" value="ECO:0007669"/>
    <property type="project" value="TreeGrafter"/>
</dbReference>
<feature type="region of interest" description="Disordered" evidence="8">
    <location>
        <begin position="1"/>
        <end position="170"/>
    </location>
</feature>
<keyword evidence="10" id="KW-1185">Reference proteome</keyword>
<dbReference type="AlphaFoldDB" id="A0A151P8A0"/>
<evidence type="ECO:0000256" key="4">
    <source>
        <dbReference type="ARBA" id="ARBA00022729"/>
    </source>
</evidence>
<comment type="subcellular location">
    <subcellularLocation>
        <location evidence="1">Membrane</location>
        <topology evidence="1">Single-pass type I membrane protein</topology>
    </subcellularLocation>
</comment>
<evidence type="ECO:0000256" key="1">
    <source>
        <dbReference type="ARBA" id="ARBA00004479"/>
    </source>
</evidence>
<feature type="compositionally biased region" description="Polar residues" evidence="8">
    <location>
        <begin position="148"/>
        <end position="161"/>
    </location>
</feature>
<keyword evidence="4" id="KW-0732">Signal</keyword>
<keyword evidence="5" id="KW-1133">Transmembrane helix</keyword>
<reference evidence="9 10" key="1">
    <citation type="journal article" date="2012" name="Genome Biol.">
        <title>Sequencing three crocodilian genomes to illuminate the evolution of archosaurs and amniotes.</title>
        <authorList>
            <person name="St John J.A."/>
            <person name="Braun E.L."/>
            <person name="Isberg S.R."/>
            <person name="Miles L.G."/>
            <person name="Chong A.Y."/>
            <person name="Gongora J."/>
            <person name="Dalzell P."/>
            <person name="Moran C."/>
            <person name="Bed'hom B."/>
            <person name="Abzhanov A."/>
            <person name="Burgess S.C."/>
            <person name="Cooksey A.M."/>
            <person name="Castoe T.A."/>
            <person name="Crawford N.G."/>
            <person name="Densmore L.D."/>
            <person name="Drew J.C."/>
            <person name="Edwards S.V."/>
            <person name="Faircloth B.C."/>
            <person name="Fujita M.K."/>
            <person name="Greenwold M.J."/>
            <person name="Hoffmann F.G."/>
            <person name="Howard J.M."/>
            <person name="Iguchi T."/>
            <person name="Janes D.E."/>
            <person name="Khan S.Y."/>
            <person name="Kohno S."/>
            <person name="de Koning A.J."/>
            <person name="Lance S.L."/>
            <person name="McCarthy F.M."/>
            <person name="McCormack J.E."/>
            <person name="Merchant M.E."/>
            <person name="Peterson D.G."/>
            <person name="Pollock D.D."/>
            <person name="Pourmand N."/>
            <person name="Raney B.J."/>
            <person name="Roessler K.A."/>
            <person name="Sanford J.R."/>
            <person name="Sawyer R.H."/>
            <person name="Schmidt C.J."/>
            <person name="Triplett E.W."/>
            <person name="Tuberville T.D."/>
            <person name="Venegas-Anaya M."/>
            <person name="Howard J.T."/>
            <person name="Jarvis E.D."/>
            <person name="Guillette L.J.Jr."/>
            <person name="Glenn T.C."/>
            <person name="Green R.E."/>
            <person name="Ray D.A."/>
        </authorList>
    </citation>
    <scope>NUCLEOTIDE SEQUENCE [LARGE SCALE GENOMIC DNA]</scope>
    <source>
        <strain evidence="9">KSC_2009_1</strain>
    </source>
</reference>
<comment type="caution">
    <text evidence="9">The sequence shown here is derived from an EMBL/GenBank/DDBJ whole genome shotgun (WGS) entry which is preliminary data.</text>
</comment>
<gene>
    <name evidence="9" type="primary">TMEM123-1</name>
    <name evidence="9" type="ORF">Y1Q_0023024</name>
</gene>
<keyword evidence="7" id="KW-0325">Glycoprotein</keyword>
<dbReference type="Pfam" id="PF05283">
    <property type="entry name" value="MGC-24"/>
    <property type="match status" value="1"/>
</dbReference>
<feature type="compositionally biased region" description="Low complexity" evidence="8">
    <location>
        <begin position="127"/>
        <end position="147"/>
    </location>
</feature>
<dbReference type="EMBL" id="AKHW03000640">
    <property type="protein sequence ID" value="KYO44965.1"/>
    <property type="molecule type" value="Genomic_DNA"/>
</dbReference>
<keyword evidence="3" id="KW-0812">Transmembrane</keyword>
<dbReference type="PANTHER" id="PTHR11337:SF14">
    <property type="entry name" value="PORIMIN"/>
    <property type="match status" value="1"/>
</dbReference>
<accession>A0A151P8A0</accession>
<evidence type="ECO:0000256" key="8">
    <source>
        <dbReference type="SAM" id="MobiDB-lite"/>
    </source>
</evidence>
<comment type="similarity">
    <text evidence="2">Belongs to the CD164 family.</text>
</comment>
<dbReference type="eggNOG" id="ENOG502SAV2">
    <property type="taxonomic scope" value="Eukaryota"/>
</dbReference>
<evidence type="ECO:0000313" key="9">
    <source>
        <dbReference type="EMBL" id="KYO44965.1"/>
    </source>
</evidence>
<name>A0A151P8A0_ALLMI</name>
<evidence type="ECO:0000256" key="5">
    <source>
        <dbReference type="ARBA" id="ARBA00022989"/>
    </source>
</evidence>
<sequence>MVVVGARQWEHGDSKRRVASSLQKAENHSKNPGVTTTSQKPSEHSNQNKGGSSPSNVPHSVTSPSATTPHSSTTAKNVIQTTSLDPPETASTSQSANGTQPVNITQSANGTQPVSTTQSANGTQPVTTTKAANSTQSASTTQATTTAISKPQTSMPSKPNITVTTASTPSTSASVSVTVAQARTSRFDVGSFVGGIVLTLGMLAILYIGCKTYHSRRGIRYRTIDEHDAII</sequence>
<proteinExistence type="inferred from homology"/>
<dbReference type="STRING" id="8496.A0A151P8A0"/>
<evidence type="ECO:0000256" key="2">
    <source>
        <dbReference type="ARBA" id="ARBA00005341"/>
    </source>
</evidence>
<protein>
    <submittedName>
        <fullName evidence="9">Porimin isoform A</fullName>
    </submittedName>
</protein>
<dbReference type="InterPro" id="IPR007947">
    <property type="entry name" value="CD164_MGC24"/>
</dbReference>
<dbReference type="PANTHER" id="PTHR11337">
    <property type="entry name" value="MUCIN/PORIMIN"/>
    <property type="match status" value="1"/>
</dbReference>
<evidence type="ECO:0000313" key="10">
    <source>
        <dbReference type="Proteomes" id="UP000050525"/>
    </source>
</evidence>
<feature type="compositionally biased region" description="Polar residues" evidence="8">
    <location>
        <begin position="20"/>
        <end position="56"/>
    </location>
</feature>
<dbReference type="GO" id="GO:0016020">
    <property type="term" value="C:membrane"/>
    <property type="evidence" value="ECO:0007669"/>
    <property type="project" value="UniProtKB-SubCell"/>
</dbReference>
<feature type="compositionally biased region" description="Polar residues" evidence="8">
    <location>
        <begin position="76"/>
        <end position="126"/>
    </location>
</feature>
<dbReference type="Proteomes" id="UP000050525">
    <property type="component" value="Unassembled WGS sequence"/>
</dbReference>
<feature type="compositionally biased region" description="Low complexity" evidence="8">
    <location>
        <begin position="57"/>
        <end position="75"/>
    </location>
</feature>
<organism evidence="9 10">
    <name type="scientific">Alligator mississippiensis</name>
    <name type="common">American alligator</name>
    <dbReference type="NCBI Taxonomy" id="8496"/>
    <lineage>
        <taxon>Eukaryota</taxon>
        <taxon>Metazoa</taxon>
        <taxon>Chordata</taxon>
        <taxon>Craniata</taxon>
        <taxon>Vertebrata</taxon>
        <taxon>Euteleostomi</taxon>
        <taxon>Archelosauria</taxon>
        <taxon>Archosauria</taxon>
        <taxon>Crocodylia</taxon>
        <taxon>Alligatoridae</taxon>
        <taxon>Alligatorinae</taxon>
        <taxon>Alligator</taxon>
    </lineage>
</organism>
<keyword evidence="6" id="KW-0472">Membrane</keyword>
<evidence type="ECO:0000256" key="3">
    <source>
        <dbReference type="ARBA" id="ARBA00022692"/>
    </source>
</evidence>